<proteinExistence type="inferred from homology"/>
<keyword evidence="4" id="KW-0378">Hydrolase</keyword>
<evidence type="ECO:0000313" key="6">
    <source>
        <dbReference type="EMBL" id="VVW85770.1"/>
    </source>
</evidence>
<dbReference type="InterPro" id="IPR025705">
    <property type="entry name" value="Beta_hexosaminidase_sua/sub"/>
</dbReference>
<evidence type="ECO:0000259" key="5">
    <source>
        <dbReference type="Pfam" id="PF00728"/>
    </source>
</evidence>
<dbReference type="PANTHER" id="PTHR22600:SF21">
    <property type="entry name" value="BETA-HEXOSAMINIDASE A"/>
    <property type="match status" value="1"/>
</dbReference>
<dbReference type="GO" id="GO:0016020">
    <property type="term" value="C:membrane"/>
    <property type="evidence" value="ECO:0007669"/>
    <property type="project" value="TreeGrafter"/>
</dbReference>
<dbReference type="GO" id="GO:0030203">
    <property type="term" value="P:glycosaminoglycan metabolic process"/>
    <property type="evidence" value="ECO:0007669"/>
    <property type="project" value="TreeGrafter"/>
</dbReference>
<dbReference type="EC" id="3.2.1.52" evidence="3"/>
<dbReference type="GO" id="GO:0004563">
    <property type="term" value="F:beta-N-acetylhexosaminidase activity"/>
    <property type="evidence" value="ECO:0007669"/>
    <property type="project" value="UniProtKB-EC"/>
</dbReference>
<dbReference type="SUPFAM" id="SSF51445">
    <property type="entry name" value="(Trans)glycosidases"/>
    <property type="match status" value="1"/>
</dbReference>
<accession>A0A5K1HB58</accession>
<evidence type="ECO:0000256" key="4">
    <source>
        <dbReference type="ARBA" id="ARBA00022801"/>
    </source>
</evidence>
<protein>
    <recommendedName>
        <fullName evidence="3">beta-N-acetylhexosaminidase</fullName>
        <ecNumber evidence="3">3.2.1.52</ecNumber>
    </recommendedName>
</protein>
<dbReference type="Gene3D" id="3.20.20.80">
    <property type="entry name" value="Glycosidases"/>
    <property type="match status" value="1"/>
</dbReference>
<comment type="catalytic activity">
    <reaction evidence="1">
        <text>Hydrolysis of terminal non-reducing N-acetyl-D-hexosamine residues in N-acetyl-beta-D-hexosaminides.</text>
        <dbReference type="EC" id="3.2.1.52"/>
    </reaction>
</comment>
<dbReference type="AlphaFoldDB" id="A0A5K1HB58"/>
<dbReference type="PANTHER" id="PTHR22600">
    <property type="entry name" value="BETA-HEXOSAMINIDASE"/>
    <property type="match status" value="1"/>
</dbReference>
<feature type="domain" description="Glycoside hydrolase family 20 catalytic" evidence="5">
    <location>
        <begin position="4"/>
        <end position="136"/>
    </location>
</feature>
<evidence type="ECO:0000256" key="3">
    <source>
        <dbReference type="ARBA" id="ARBA00012663"/>
    </source>
</evidence>
<organism evidence="6">
    <name type="scientific">Nymphaea colorata</name>
    <name type="common">pocket water lily</name>
    <dbReference type="NCBI Taxonomy" id="210225"/>
    <lineage>
        <taxon>Eukaryota</taxon>
        <taxon>Viridiplantae</taxon>
        <taxon>Streptophyta</taxon>
        <taxon>Embryophyta</taxon>
        <taxon>Tracheophyta</taxon>
        <taxon>Spermatophyta</taxon>
        <taxon>Magnoliopsida</taxon>
        <taxon>Nymphaeales</taxon>
        <taxon>Nymphaeaceae</taxon>
        <taxon>Nymphaea</taxon>
    </lineage>
</organism>
<dbReference type="EMBL" id="LR721960">
    <property type="protein sequence ID" value="VVW85770.1"/>
    <property type="molecule type" value="Genomic_DNA"/>
</dbReference>
<comment type="similarity">
    <text evidence="2">Belongs to the glycosyl hydrolase 20 family.</text>
</comment>
<name>A0A5K1HB58_9MAGN</name>
<dbReference type="InterPro" id="IPR015883">
    <property type="entry name" value="Glyco_hydro_20_cat"/>
</dbReference>
<reference evidence="6" key="1">
    <citation type="submission" date="2019-09" db="EMBL/GenBank/DDBJ databases">
        <authorList>
            <person name="Zhang L."/>
        </authorList>
    </citation>
    <scope>NUCLEOTIDE SEQUENCE</scope>
</reference>
<sequence>MERHYRKKQHKILAELNPNKKFMYWMNSNEIHIEPNDIVHWWGGGMPVTKHEVILSHYGPFYLDMGVGNYLGVSYGNYQTWLDLYNQNIGRMIETYENKDKVLGAEVCLWSELSNQYVHHSKIWIRSSAFAERVWTVKDYQPKPDVLGRVAAHEQLMHRRGVPTAGATSQQC</sequence>
<dbReference type="InterPro" id="IPR017853">
    <property type="entry name" value="GH"/>
</dbReference>
<evidence type="ECO:0000256" key="2">
    <source>
        <dbReference type="ARBA" id="ARBA00006285"/>
    </source>
</evidence>
<evidence type="ECO:0000256" key="1">
    <source>
        <dbReference type="ARBA" id="ARBA00001231"/>
    </source>
</evidence>
<dbReference type="GO" id="GO:0005975">
    <property type="term" value="P:carbohydrate metabolic process"/>
    <property type="evidence" value="ECO:0007669"/>
    <property type="project" value="InterPro"/>
</dbReference>
<dbReference type="Pfam" id="PF00728">
    <property type="entry name" value="Glyco_hydro_20"/>
    <property type="match status" value="1"/>
</dbReference>
<gene>
    <name evidence="6" type="ORF">NYM_LOCUS29325</name>
</gene>